<dbReference type="Ensembl" id="ENSENLT00000017580.1">
    <property type="protein sequence ID" value="ENSENLP00000016961.1"/>
    <property type="gene ID" value="ENSENLG00000007810.1"/>
</dbReference>
<feature type="disulfide bond" evidence="8">
    <location>
        <begin position="81"/>
        <end position="99"/>
    </location>
</feature>
<feature type="domain" description="TNFR-Cys" evidence="9">
    <location>
        <begin position="59"/>
        <end position="99"/>
    </location>
</feature>
<dbReference type="GO" id="GO:0006915">
    <property type="term" value="P:apoptotic process"/>
    <property type="evidence" value="ECO:0007669"/>
    <property type="project" value="UniProtKB-KW"/>
</dbReference>
<proteinExistence type="predicted"/>
<sequence>MFFYLLLLFQQSSAGSDASSRTFTHTDPVTGQQLTCDRCPPGTFMRARCTATSRSDCAPCQPGSFTEMWNYIGKCLRCGVCSHNEVVKSACNASSDCLCGCKQGFYWRAELEMCVRHRQCQSGHGVLSSGTADKDTVCYACPDGTFSTSSAQQNCTEHRSCQALGQELLLRGSTWHDSICMNCTAAELNSETV</sequence>
<dbReference type="PANTHER" id="PTHR23097:SF116">
    <property type="entry name" value="TUMOR NECROSIS FACTOR RECEPTOR SUPERFAMILY MEMBER 6B"/>
    <property type="match status" value="1"/>
</dbReference>
<name>A0A665UCJ3_ECHNA</name>
<dbReference type="PANTHER" id="PTHR23097">
    <property type="entry name" value="TUMOR NECROSIS FACTOR RECEPTOR SUPERFAMILY MEMBER"/>
    <property type="match status" value="1"/>
</dbReference>
<dbReference type="SMART" id="SM00208">
    <property type="entry name" value="TNFR"/>
    <property type="match status" value="4"/>
</dbReference>
<accession>A0A665UCJ3</accession>
<dbReference type="GO" id="GO:0005576">
    <property type="term" value="C:extracellular region"/>
    <property type="evidence" value="ECO:0007669"/>
    <property type="project" value="UniProtKB-SubCell"/>
</dbReference>
<keyword evidence="2" id="KW-0964">Secreted</keyword>
<keyword evidence="11" id="KW-1185">Reference proteome</keyword>
<keyword evidence="6 8" id="KW-1015">Disulfide bond</keyword>
<dbReference type="AlphaFoldDB" id="A0A665UCJ3"/>
<dbReference type="Pfam" id="PF00020">
    <property type="entry name" value="TNFR_c6"/>
    <property type="match status" value="2"/>
</dbReference>
<reference evidence="10" key="2">
    <citation type="submission" date="2025-08" db="UniProtKB">
        <authorList>
            <consortium name="Ensembl"/>
        </authorList>
    </citation>
    <scope>IDENTIFICATION</scope>
</reference>
<keyword evidence="4" id="KW-0732">Signal</keyword>
<dbReference type="Gene3D" id="2.10.50.10">
    <property type="entry name" value="Tumor Necrosis Factor Receptor, subunit A, domain 2"/>
    <property type="match status" value="3"/>
</dbReference>
<dbReference type="InterPro" id="IPR052459">
    <property type="entry name" value="TNFRSF_decoy_receptor"/>
</dbReference>
<dbReference type="PROSITE" id="PS50050">
    <property type="entry name" value="TNFR_NGFR_2"/>
    <property type="match status" value="1"/>
</dbReference>
<dbReference type="SUPFAM" id="SSF57586">
    <property type="entry name" value="TNF receptor-like"/>
    <property type="match status" value="2"/>
</dbReference>
<keyword evidence="5" id="KW-0677">Repeat</keyword>
<evidence type="ECO:0000256" key="7">
    <source>
        <dbReference type="ARBA" id="ARBA00023180"/>
    </source>
</evidence>
<evidence type="ECO:0000256" key="6">
    <source>
        <dbReference type="ARBA" id="ARBA00023157"/>
    </source>
</evidence>
<reference evidence="10" key="1">
    <citation type="submission" date="2021-04" db="EMBL/GenBank/DDBJ databases">
        <authorList>
            <consortium name="Wellcome Sanger Institute Data Sharing"/>
        </authorList>
    </citation>
    <scope>NUCLEOTIDE SEQUENCE [LARGE SCALE GENOMIC DNA]</scope>
</reference>
<evidence type="ECO:0000256" key="3">
    <source>
        <dbReference type="ARBA" id="ARBA00022703"/>
    </source>
</evidence>
<feature type="disulfide bond" evidence="8">
    <location>
        <begin position="78"/>
        <end position="91"/>
    </location>
</feature>
<dbReference type="Proteomes" id="UP000472264">
    <property type="component" value="Chromosome 11"/>
</dbReference>
<comment type="subcellular location">
    <subcellularLocation>
        <location evidence="1">Secreted</location>
    </subcellularLocation>
</comment>
<evidence type="ECO:0000313" key="10">
    <source>
        <dbReference type="Ensembl" id="ENSENLP00000016961.1"/>
    </source>
</evidence>
<evidence type="ECO:0000256" key="4">
    <source>
        <dbReference type="ARBA" id="ARBA00022729"/>
    </source>
</evidence>
<evidence type="ECO:0000259" key="9">
    <source>
        <dbReference type="PROSITE" id="PS50050"/>
    </source>
</evidence>
<gene>
    <name evidence="10" type="primary">LOC115051134</name>
</gene>
<keyword evidence="7" id="KW-0325">Glycoprotein</keyword>
<evidence type="ECO:0000313" key="11">
    <source>
        <dbReference type="Proteomes" id="UP000472264"/>
    </source>
</evidence>
<dbReference type="PROSITE" id="PS00652">
    <property type="entry name" value="TNFR_NGFR_1"/>
    <property type="match status" value="1"/>
</dbReference>
<dbReference type="InParanoid" id="A0A665UCJ3"/>
<evidence type="ECO:0000256" key="2">
    <source>
        <dbReference type="ARBA" id="ARBA00022525"/>
    </source>
</evidence>
<feature type="repeat" description="TNFR-Cys" evidence="8">
    <location>
        <begin position="59"/>
        <end position="99"/>
    </location>
</feature>
<keyword evidence="3" id="KW-0053">Apoptosis</keyword>
<dbReference type="InterPro" id="IPR001368">
    <property type="entry name" value="TNFR/NGFR_Cys_rich_reg"/>
</dbReference>
<reference evidence="10" key="3">
    <citation type="submission" date="2025-09" db="UniProtKB">
        <authorList>
            <consortium name="Ensembl"/>
        </authorList>
    </citation>
    <scope>IDENTIFICATION</scope>
</reference>
<dbReference type="OMA" id="GHYANIM"/>
<protein>
    <recommendedName>
        <fullName evidence="9">TNFR-Cys domain-containing protein</fullName>
    </recommendedName>
</protein>
<organism evidence="10 11">
    <name type="scientific">Echeneis naucrates</name>
    <name type="common">Live sharksucker</name>
    <dbReference type="NCBI Taxonomy" id="173247"/>
    <lineage>
        <taxon>Eukaryota</taxon>
        <taxon>Metazoa</taxon>
        <taxon>Chordata</taxon>
        <taxon>Craniata</taxon>
        <taxon>Vertebrata</taxon>
        <taxon>Euteleostomi</taxon>
        <taxon>Actinopterygii</taxon>
        <taxon>Neopterygii</taxon>
        <taxon>Teleostei</taxon>
        <taxon>Neoteleostei</taxon>
        <taxon>Acanthomorphata</taxon>
        <taxon>Carangaria</taxon>
        <taxon>Carangiformes</taxon>
        <taxon>Echeneidae</taxon>
        <taxon>Echeneis</taxon>
    </lineage>
</organism>
<feature type="disulfide bond" evidence="8">
    <location>
        <begin position="60"/>
        <end position="75"/>
    </location>
</feature>
<evidence type="ECO:0000256" key="8">
    <source>
        <dbReference type="PROSITE-ProRule" id="PRU00206"/>
    </source>
</evidence>
<evidence type="ECO:0000256" key="5">
    <source>
        <dbReference type="ARBA" id="ARBA00022737"/>
    </source>
</evidence>
<evidence type="ECO:0000256" key="1">
    <source>
        <dbReference type="ARBA" id="ARBA00004613"/>
    </source>
</evidence>